<name>A0A7L4JPX5_9AVES</name>
<evidence type="ECO:0000256" key="5">
    <source>
        <dbReference type="ARBA" id="ARBA00023313"/>
    </source>
</evidence>
<dbReference type="GO" id="GO:0042627">
    <property type="term" value="C:chylomicron"/>
    <property type="evidence" value="ECO:0007669"/>
    <property type="project" value="InterPro"/>
</dbReference>
<keyword evidence="5" id="KW-0850">VLDL</keyword>
<dbReference type="Pfam" id="PF05418">
    <property type="entry name" value="Apo-VLDL-II"/>
    <property type="match status" value="1"/>
</dbReference>
<comment type="caution">
    <text evidence="8">The sequence shown here is derived from an EMBL/GenBank/DDBJ whole genome shotgun (WGS) entry which is preliminary data.</text>
</comment>
<evidence type="ECO:0000313" key="8">
    <source>
        <dbReference type="EMBL" id="NXY42185.1"/>
    </source>
</evidence>
<comment type="similarity">
    <text evidence="2">Belongs to the apovitellenin family.</text>
</comment>
<dbReference type="GO" id="GO:0034361">
    <property type="term" value="C:very-low-density lipoprotein particle"/>
    <property type="evidence" value="ECO:0007669"/>
    <property type="project" value="UniProtKB-KW"/>
</dbReference>
<dbReference type="GO" id="GO:0045735">
    <property type="term" value="F:nutrient reservoir activity"/>
    <property type="evidence" value="ECO:0007669"/>
    <property type="project" value="UniProtKB-KW"/>
</dbReference>
<dbReference type="EMBL" id="VWPQ01001002">
    <property type="protein sequence ID" value="NXY42185.1"/>
    <property type="molecule type" value="Genomic_DNA"/>
</dbReference>
<dbReference type="AlphaFoldDB" id="A0A7L4JPX5"/>
<comment type="function">
    <text evidence="1">Protein component of the very low density lipoprotein (VLDL) of egg-laying females. Potent lipoprotein lipase inhibitor, preventing the loss of triglycerides from VLDL on their way from the liver to the growing oocytes.</text>
</comment>
<dbReference type="OrthoDB" id="9362862at2759"/>
<dbReference type="GO" id="GO:0006629">
    <property type="term" value="P:lipid metabolic process"/>
    <property type="evidence" value="ECO:0007669"/>
    <property type="project" value="InterPro"/>
</dbReference>
<proteinExistence type="inferred from homology"/>
<feature type="non-terminal residue" evidence="8">
    <location>
        <position position="106"/>
    </location>
</feature>
<evidence type="ECO:0000256" key="1">
    <source>
        <dbReference type="ARBA" id="ARBA00003325"/>
    </source>
</evidence>
<reference evidence="8 9" key="1">
    <citation type="submission" date="2019-09" db="EMBL/GenBank/DDBJ databases">
        <title>Bird 10,000 Genomes (B10K) Project - Family phase.</title>
        <authorList>
            <person name="Zhang G."/>
        </authorList>
    </citation>
    <scope>NUCLEOTIDE SEQUENCE [LARGE SCALE GENOMIC DNA]</scope>
    <source>
        <strain evidence="8">B10K-CU-031-02</strain>
        <tissue evidence="8">Muscle</tissue>
    </source>
</reference>
<dbReference type="GO" id="GO:0004857">
    <property type="term" value="F:enzyme inhibitor activity"/>
    <property type="evidence" value="ECO:0007669"/>
    <property type="project" value="InterPro"/>
</dbReference>
<organism evidence="8 9">
    <name type="scientific">Ceuthmochares aereus</name>
    <dbReference type="NCBI Taxonomy" id="1961834"/>
    <lineage>
        <taxon>Eukaryota</taxon>
        <taxon>Metazoa</taxon>
        <taxon>Chordata</taxon>
        <taxon>Craniata</taxon>
        <taxon>Vertebrata</taxon>
        <taxon>Euteleostomi</taxon>
        <taxon>Archelosauria</taxon>
        <taxon>Archosauria</taxon>
        <taxon>Dinosauria</taxon>
        <taxon>Saurischia</taxon>
        <taxon>Theropoda</taxon>
        <taxon>Coelurosauria</taxon>
        <taxon>Aves</taxon>
        <taxon>Neognathae</taxon>
        <taxon>Neoaves</taxon>
        <taxon>Otidimorphae</taxon>
        <taxon>Cuculiformes</taxon>
        <taxon>Cuculidae</taxon>
        <taxon>Ceuthmochares</taxon>
    </lineage>
</organism>
<sequence>MLQSRALVIALMLLLSTTLTEVQSKAVLDPNHRDWWRFPDTIVAYIYEVVKNMSPKAAQFLLDAAEFPVVVEIRNFYVRGKTKLSIMVEQLKEKMKNLCYTKFIGY</sequence>
<evidence type="ECO:0000256" key="3">
    <source>
        <dbReference type="ARBA" id="ARBA00018120"/>
    </source>
</evidence>
<accession>A0A7L4JPX5</accession>
<keyword evidence="9" id="KW-1185">Reference proteome</keyword>
<dbReference type="InterPro" id="IPR008404">
    <property type="entry name" value="Apo-VLDL-II"/>
</dbReference>
<evidence type="ECO:0000313" key="9">
    <source>
        <dbReference type="Proteomes" id="UP000519239"/>
    </source>
</evidence>
<feature type="non-terminal residue" evidence="8">
    <location>
        <position position="1"/>
    </location>
</feature>
<evidence type="ECO:0000256" key="7">
    <source>
        <dbReference type="SAM" id="SignalP"/>
    </source>
</evidence>
<evidence type="ECO:0000256" key="4">
    <source>
        <dbReference type="ARBA" id="ARBA00022761"/>
    </source>
</evidence>
<evidence type="ECO:0000256" key="2">
    <source>
        <dbReference type="ARBA" id="ARBA00007385"/>
    </source>
</evidence>
<feature type="signal peptide" evidence="7">
    <location>
        <begin position="1"/>
        <end position="24"/>
    </location>
</feature>
<gene>
    <name evidence="8" type="primary">Apov1</name>
    <name evidence="8" type="ORF">CEUAER_R04233</name>
</gene>
<protein>
    <recommendedName>
        <fullName evidence="3">Apovitellenin-1</fullName>
    </recommendedName>
    <alternativeName>
        <fullName evidence="6">Apovitellenin I</fullName>
    </alternativeName>
</protein>
<evidence type="ECO:0000256" key="6">
    <source>
        <dbReference type="ARBA" id="ARBA00030261"/>
    </source>
</evidence>
<feature type="chain" id="PRO_5029671774" description="Apovitellenin-1" evidence="7">
    <location>
        <begin position="25"/>
        <end position="106"/>
    </location>
</feature>
<keyword evidence="4" id="KW-0758">Storage protein</keyword>
<keyword evidence="7" id="KW-0732">Signal</keyword>
<dbReference type="Proteomes" id="UP000519239">
    <property type="component" value="Unassembled WGS sequence"/>
</dbReference>